<keyword evidence="5 10" id="KW-0328">Glycosyltransferase</keyword>
<gene>
    <name evidence="11" type="ORF">B4O97_11380</name>
</gene>
<evidence type="ECO:0000256" key="5">
    <source>
        <dbReference type="ARBA" id="ARBA00022676"/>
    </source>
</evidence>
<comment type="catalytic activity">
    <reaction evidence="1 10">
        <text>Transfers a segment of a (1-&gt;4)-alpha-D-glucan to a new position in an acceptor, which may be glucose or a (1-&gt;4)-alpha-D-glucan.</text>
        <dbReference type="EC" id="2.4.1.25"/>
    </reaction>
</comment>
<dbReference type="NCBIfam" id="NF011080">
    <property type="entry name" value="PRK14508.1-3"/>
    <property type="match status" value="1"/>
</dbReference>
<dbReference type="Pfam" id="PF02446">
    <property type="entry name" value="Glyco_hydro_77"/>
    <property type="match status" value="1"/>
</dbReference>
<organism evidence="11 12">
    <name type="scientific">Marispirochaeta aestuarii</name>
    <dbReference type="NCBI Taxonomy" id="1963862"/>
    <lineage>
        <taxon>Bacteria</taxon>
        <taxon>Pseudomonadati</taxon>
        <taxon>Spirochaetota</taxon>
        <taxon>Spirochaetia</taxon>
        <taxon>Spirochaetales</taxon>
        <taxon>Spirochaetaceae</taxon>
        <taxon>Marispirochaeta</taxon>
    </lineage>
</organism>
<sequence length="518" mass="59808">MIHRRSAGILLHPTSLSGPWGIGDFGQGAYRFVDFLTRCGMSLWQILPLGPTGFGNSPYASISSFAGNPMLISPDILLEEGLLSPGDLEGVPDFPLDRVDYSLVVPWKTDLVRRAAGRFLSGDAGPHRKAFEDFCREESWWLDDYALYASLQDHFKNRRPRSSRKGPLINSRWDRDIALREPEALARWSVKLRGETEIRKVIQFLFYRQWRRLKSYAAEQGIRFVGDIPIFVAPDSADVWAWREYFQIDDEGRLTAQAGVPPDYFSETGQLWGNPVYNWEALGRDRYSWWIRRIEYTLKQVDWVRIDHFRGFEAYWNIPADAETAVDGKWIKAPGFEMFQELKRCLGSLPIIAEDLGVITPEVIKLRQDLEFPGMRVLQFGFEFDLQRGFNADHHFLPHNYDTNTVVYTGTHDNDTTAGWYCSMDGRIQDIVRRYLARDDHDIVWDFIRMALSSTAGFAVVPFQDLLSLGTEFRMNTPSTVGPQNWAYRHRPEDLSDLISARLREMNSLYGRLPKREP</sequence>
<protein>
    <recommendedName>
        <fullName evidence="4 10">4-alpha-glucanotransferase</fullName>
        <ecNumber evidence="3 10">2.4.1.25</ecNumber>
    </recommendedName>
    <alternativeName>
        <fullName evidence="8 10">Amylomaltase</fullName>
    </alternativeName>
    <alternativeName>
        <fullName evidence="9 10">Disproportionating enzyme</fullName>
    </alternativeName>
</protein>
<keyword evidence="7 10" id="KW-0119">Carbohydrate metabolism</keyword>
<dbReference type="PANTHER" id="PTHR32438:SF5">
    <property type="entry name" value="4-ALPHA-GLUCANOTRANSFERASE DPE1, CHLOROPLASTIC_AMYLOPLASTIC"/>
    <property type="match status" value="1"/>
</dbReference>
<dbReference type="STRING" id="1963862.B4O97_11380"/>
<evidence type="ECO:0000313" key="11">
    <source>
        <dbReference type="EMBL" id="ORC34932.1"/>
    </source>
</evidence>
<evidence type="ECO:0000256" key="4">
    <source>
        <dbReference type="ARBA" id="ARBA00020295"/>
    </source>
</evidence>
<dbReference type="InterPro" id="IPR003385">
    <property type="entry name" value="Glyco_hydro_77"/>
</dbReference>
<comment type="similarity">
    <text evidence="2 10">Belongs to the disproportionating enzyme family.</text>
</comment>
<keyword evidence="12" id="KW-1185">Reference proteome</keyword>
<dbReference type="InterPro" id="IPR017853">
    <property type="entry name" value="GH"/>
</dbReference>
<evidence type="ECO:0000313" key="12">
    <source>
        <dbReference type="Proteomes" id="UP000192343"/>
    </source>
</evidence>
<dbReference type="OrthoDB" id="9811841at2"/>
<dbReference type="SUPFAM" id="SSF51445">
    <property type="entry name" value="(Trans)glycosidases"/>
    <property type="match status" value="1"/>
</dbReference>
<dbReference type="Proteomes" id="UP000192343">
    <property type="component" value="Unassembled WGS sequence"/>
</dbReference>
<evidence type="ECO:0000256" key="9">
    <source>
        <dbReference type="ARBA" id="ARBA00031501"/>
    </source>
</evidence>
<dbReference type="RefSeq" id="WP_083050935.1">
    <property type="nucleotide sequence ID" value="NZ_MWQY01000011.1"/>
</dbReference>
<reference evidence="11 12" key="1">
    <citation type="submission" date="2017-03" db="EMBL/GenBank/DDBJ databases">
        <title>Draft Genome sequence of Marispirochaeta sp. strain JC444.</title>
        <authorList>
            <person name="Shivani Y."/>
            <person name="Subhash Y."/>
            <person name="Sasikala C."/>
            <person name="Ramana C."/>
        </authorList>
    </citation>
    <scope>NUCLEOTIDE SEQUENCE [LARGE SCALE GENOMIC DNA]</scope>
    <source>
        <strain evidence="11 12">JC444</strain>
    </source>
</reference>
<evidence type="ECO:0000256" key="3">
    <source>
        <dbReference type="ARBA" id="ARBA00012560"/>
    </source>
</evidence>
<dbReference type="AlphaFoldDB" id="A0A1Y1RYQ2"/>
<evidence type="ECO:0000256" key="8">
    <source>
        <dbReference type="ARBA" id="ARBA00031423"/>
    </source>
</evidence>
<proteinExistence type="inferred from homology"/>
<comment type="caution">
    <text evidence="11">The sequence shown here is derived from an EMBL/GenBank/DDBJ whole genome shotgun (WGS) entry which is preliminary data.</text>
</comment>
<dbReference type="PANTHER" id="PTHR32438">
    <property type="entry name" value="4-ALPHA-GLUCANOTRANSFERASE DPE1, CHLOROPLASTIC/AMYLOPLASTIC"/>
    <property type="match status" value="1"/>
</dbReference>
<dbReference type="Gene3D" id="3.20.20.80">
    <property type="entry name" value="Glycosidases"/>
    <property type="match status" value="1"/>
</dbReference>
<evidence type="ECO:0000256" key="6">
    <source>
        <dbReference type="ARBA" id="ARBA00022679"/>
    </source>
</evidence>
<dbReference type="EC" id="2.4.1.25" evidence="3 10"/>
<dbReference type="NCBIfam" id="TIGR00217">
    <property type="entry name" value="malQ"/>
    <property type="match status" value="1"/>
</dbReference>
<evidence type="ECO:0000256" key="7">
    <source>
        <dbReference type="ARBA" id="ARBA00023277"/>
    </source>
</evidence>
<name>A0A1Y1RYQ2_9SPIO</name>
<evidence type="ECO:0000256" key="10">
    <source>
        <dbReference type="RuleBase" id="RU361207"/>
    </source>
</evidence>
<dbReference type="GO" id="GO:0005975">
    <property type="term" value="P:carbohydrate metabolic process"/>
    <property type="evidence" value="ECO:0007669"/>
    <property type="project" value="InterPro"/>
</dbReference>
<accession>A0A1Y1RYQ2</accession>
<dbReference type="GO" id="GO:0004134">
    <property type="term" value="F:4-alpha-glucanotransferase activity"/>
    <property type="evidence" value="ECO:0007669"/>
    <property type="project" value="UniProtKB-EC"/>
</dbReference>
<evidence type="ECO:0000256" key="2">
    <source>
        <dbReference type="ARBA" id="ARBA00005684"/>
    </source>
</evidence>
<evidence type="ECO:0000256" key="1">
    <source>
        <dbReference type="ARBA" id="ARBA00000439"/>
    </source>
</evidence>
<keyword evidence="6 10" id="KW-0808">Transferase</keyword>
<dbReference type="EMBL" id="MWQY01000011">
    <property type="protein sequence ID" value="ORC34932.1"/>
    <property type="molecule type" value="Genomic_DNA"/>
</dbReference>